<reference evidence="4 5" key="1">
    <citation type="submission" date="2020-04" db="EMBL/GenBank/DDBJ databases">
        <title>Perkinsus olseni comparative genomics.</title>
        <authorList>
            <person name="Bogema D.R."/>
        </authorList>
    </citation>
    <scope>NUCLEOTIDE SEQUENCE [LARGE SCALE GENOMIC DNA]</scope>
    <source>
        <strain evidence="2">ATCC PRA-179</strain>
        <strain evidence="3">ATCC PRA-31</strain>
    </source>
</reference>
<dbReference type="AlphaFoldDB" id="A0A7J6LZM8"/>
<name>A0A7J6LZM8_PEROL</name>
<feature type="compositionally biased region" description="Basic residues" evidence="1">
    <location>
        <begin position="223"/>
        <end position="234"/>
    </location>
</feature>
<gene>
    <name evidence="3" type="ORF">FOL46_000572</name>
    <name evidence="2" type="ORF">FOZ61_000580</name>
</gene>
<comment type="caution">
    <text evidence="2">The sequence shown here is derived from an EMBL/GenBank/DDBJ whole genome shotgun (WGS) entry which is preliminary data.</text>
</comment>
<feature type="region of interest" description="Disordered" evidence="1">
    <location>
        <begin position="213"/>
        <end position="234"/>
    </location>
</feature>
<proteinExistence type="predicted"/>
<evidence type="ECO:0000313" key="5">
    <source>
        <dbReference type="Proteomes" id="UP000572268"/>
    </source>
</evidence>
<feature type="compositionally biased region" description="Low complexity" evidence="1">
    <location>
        <begin position="1"/>
        <end position="24"/>
    </location>
</feature>
<organism evidence="2 4">
    <name type="scientific">Perkinsus olseni</name>
    <name type="common">Perkinsus atlanticus</name>
    <dbReference type="NCBI Taxonomy" id="32597"/>
    <lineage>
        <taxon>Eukaryota</taxon>
        <taxon>Sar</taxon>
        <taxon>Alveolata</taxon>
        <taxon>Perkinsozoa</taxon>
        <taxon>Perkinsea</taxon>
        <taxon>Perkinsida</taxon>
        <taxon>Perkinsidae</taxon>
        <taxon>Perkinsus</taxon>
    </lineage>
</organism>
<evidence type="ECO:0000313" key="4">
    <source>
        <dbReference type="Proteomes" id="UP000570595"/>
    </source>
</evidence>
<dbReference type="OrthoDB" id="10417240at2759"/>
<feature type="compositionally biased region" description="Basic and acidic residues" evidence="1">
    <location>
        <begin position="213"/>
        <end position="222"/>
    </location>
</feature>
<evidence type="ECO:0000313" key="3">
    <source>
        <dbReference type="EMBL" id="KAF4670949.1"/>
    </source>
</evidence>
<feature type="region of interest" description="Disordered" evidence="1">
    <location>
        <begin position="1"/>
        <end position="74"/>
    </location>
</feature>
<dbReference type="Proteomes" id="UP000572268">
    <property type="component" value="Unassembled WGS sequence"/>
</dbReference>
<dbReference type="Proteomes" id="UP000570595">
    <property type="component" value="Unassembled WGS sequence"/>
</dbReference>
<evidence type="ECO:0000256" key="1">
    <source>
        <dbReference type="SAM" id="MobiDB-lite"/>
    </source>
</evidence>
<protein>
    <submittedName>
        <fullName evidence="2">Uncharacterized protein</fullName>
    </submittedName>
</protein>
<feature type="compositionally biased region" description="Basic and acidic residues" evidence="1">
    <location>
        <begin position="39"/>
        <end position="73"/>
    </location>
</feature>
<dbReference type="EMBL" id="JABANN010000112">
    <property type="protein sequence ID" value="KAF4670949.1"/>
    <property type="molecule type" value="Genomic_DNA"/>
</dbReference>
<sequence length="234" mass="27182">MTRSSSRSRSSSSRSRSRSSPSRSAVNGKRTPSKSADNSPKESSEVKDTAEKRSPSRGRSPSDPRERRRRADREDLEACVAHAVEKTNLLKLEDFIEDRLTMRNLEGCYARYGGSFVVELIEEVLHSIGFDVRDRRDILVPHKFAGIRVNRIMRYMEDERRRSGPPKKISVTKLMEKCEISDDRMEERLRSLTQRQLRKVCEDIGEGEEGRRRLEDRLDMRSKSGRRHRSRSRS</sequence>
<accession>A0A7J6LZM8</accession>
<dbReference type="EMBL" id="JABAHT010000110">
    <property type="protein sequence ID" value="KAF4664739.1"/>
    <property type="molecule type" value="Genomic_DNA"/>
</dbReference>
<evidence type="ECO:0000313" key="2">
    <source>
        <dbReference type="EMBL" id="KAF4664739.1"/>
    </source>
</evidence>